<gene>
    <name evidence="1" type="ORF">UFOPK3444_01201</name>
</gene>
<dbReference type="AlphaFoldDB" id="A0A6J7E8E5"/>
<reference evidence="1" key="1">
    <citation type="submission" date="2020-05" db="EMBL/GenBank/DDBJ databases">
        <authorList>
            <person name="Chiriac C."/>
            <person name="Salcher M."/>
            <person name="Ghai R."/>
            <person name="Kavagutti S V."/>
        </authorList>
    </citation>
    <scope>NUCLEOTIDE SEQUENCE</scope>
</reference>
<dbReference type="InterPro" id="IPR053143">
    <property type="entry name" value="Arylsulfate_ST"/>
</dbReference>
<proteinExistence type="predicted"/>
<dbReference type="Pfam" id="PF14269">
    <property type="entry name" value="Arylsulfotran_2"/>
    <property type="match status" value="1"/>
</dbReference>
<dbReference type="InterPro" id="IPR039535">
    <property type="entry name" value="ASST-like"/>
</dbReference>
<dbReference type="PANTHER" id="PTHR35340">
    <property type="entry name" value="PQQ ENZYME REPEAT PROTEIN-RELATED"/>
    <property type="match status" value="1"/>
</dbReference>
<organism evidence="1">
    <name type="scientific">freshwater metagenome</name>
    <dbReference type="NCBI Taxonomy" id="449393"/>
    <lineage>
        <taxon>unclassified sequences</taxon>
        <taxon>metagenomes</taxon>
        <taxon>ecological metagenomes</taxon>
    </lineage>
</organism>
<name>A0A6J7E8E5_9ZZZZ</name>
<evidence type="ECO:0000313" key="1">
    <source>
        <dbReference type="EMBL" id="CAB4878831.1"/>
    </source>
</evidence>
<accession>A0A6J7E8E5</accession>
<dbReference type="EMBL" id="CAFBLU010000021">
    <property type="protein sequence ID" value="CAB4878831.1"/>
    <property type="molecule type" value="Genomic_DNA"/>
</dbReference>
<protein>
    <submittedName>
        <fullName evidence="1">Unannotated protein</fullName>
    </submittedName>
</protein>
<sequence length="484" mass="51399">MRTRIKGGILALGLLGAALMAPALAQAATLAVTSSTTLTPAFSSSVLNYTTTCPAGSVVITAVSPTGTGVSVDHQTRVGGTQVKTVTLTAGQRFMITVKKGSKTTTHSIRCLPADFPGFEVTGSLPASFPLFGLANIRPMVFHQTPINAYAIVADRNGVPVWWKKAPDNLFNVMGMKGSRIATGLADGPMTVYRPNGTVERRVRPTIGQPDAHEAIPTSRGTYYLGATQQRYHVDLRAIQGGTADGSPLDSVIEEVSATGKSLWSWKSAEHFALSETILPQVFIPLTDVTQGSTPVMDIAHLNSVEDDGHGGLIASFRNTSAVYRINKATHAIDWKFGGTTTSKSLTVLGDDANLVHLGGQHDARLLPDGTLSIADNGSGTTRRARVTRWRINAAAKTATLVEELIDPTIGRSVCCGSARKGSDGSWLVAWGSLSYIRAYNSAQHMVFNLHFFDHGLTYRATPIPTSQVTSATLIAGMDSANPR</sequence>
<dbReference type="PANTHER" id="PTHR35340:SF5">
    <property type="entry name" value="ASST-DOMAIN-CONTAINING PROTEIN"/>
    <property type="match status" value="1"/>
</dbReference>